<gene>
    <name evidence="2" type="primary">gb04671</name>
    <name evidence="2" type="ORF">PR202_gb04671</name>
</gene>
<feature type="region of interest" description="Disordered" evidence="1">
    <location>
        <begin position="47"/>
        <end position="122"/>
    </location>
</feature>
<reference evidence="2" key="1">
    <citation type="journal article" date="2018" name="DNA Res.">
        <title>Multiple hybrid de novo genome assembly of finger millet, an orphan allotetraploid crop.</title>
        <authorList>
            <person name="Hatakeyama M."/>
            <person name="Aluri S."/>
            <person name="Balachadran M.T."/>
            <person name="Sivarajan S.R."/>
            <person name="Patrignani A."/>
            <person name="Gruter S."/>
            <person name="Poveda L."/>
            <person name="Shimizu-Inatsugi R."/>
            <person name="Baeten J."/>
            <person name="Francoijs K.J."/>
            <person name="Nataraja K.N."/>
            <person name="Reddy Y.A.N."/>
            <person name="Phadnis S."/>
            <person name="Ravikumar R.L."/>
            <person name="Schlapbach R."/>
            <person name="Sreeman S.M."/>
            <person name="Shimizu K.K."/>
        </authorList>
    </citation>
    <scope>NUCLEOTIDE SEQUENCE</scope>
</reference>
<dbReference type="EMBL" id="BQKI01000073">
    <property type="protein sequence ID" value="GJN17592.1"/>
    <property type="molecule type" value="Genomic_DNA"/>
</dbReference>
<dbReference type="Proteomes" id="UP001054889">
    <property type="component" value="Unassembled WGS sequence"/>
</dbReference>
<comment type="caution">
    <text evidence="2">The sequence shown here is derived from an EMBL/GenBank/DDBJ whole genome shotgun (WGS) entry which is preliminary data.</text>
</comment>
<organism evidence="2 3">
    <name type="scientific">Eleusine coracana subsp. coracana</name>
    <dbReference type="NCBI Taxonomy" id="191504"/>
    <lineage>
        <taxon>Eukaryota</taxon>
        <taxon>Viridiplantae</taxon>
        <taxon>Streptophyta</taxon>
        <taxon>Embryophyta</taxon>
        <taxon>Tracheophyta</taxon>
        <taxon>Spermatophyta</taxon>
        <taxon>Magnoliopsida</taxon>
        <taxon>Liliopsida</taxon>
        <taxon>Poales</taxon>
        <taxon>Poaceae</taxon>
        <taxon>PACMAD clade</taxon>
        <taxon>Chloridoideae</taxon>
        <taxon>Cynodonteae</taxon>
        <taxon>Eleusininae</taxon>
        <taxon>Eleusine</taxon>
    </lineage>
</organism>
<name>A0AAV5E5A4_ELECO</name>
<dbReference type="AlphaFoldDB" id="A0AAV5E5A4"/>
<proteinExistence type="predicted"/>
<keyword evidence="3" id="KW-1185">Reference proteome</keyword>
<sequence length="122" mass="13307">MWEHRLKAAAAVAFRRRGRRLDLRRGAQAQRRGLLLLAAAGLHGLLPRGNRRAAPDLAAARRRRRVRQGPHRLRRRMPPGAPHAGVRAGRGRRGGAAGAGDLVASLPEEEEKVSAAEQRCVA</sequence>
<accession>A0AAV5E5A4</accession>
<reference evidence="2" key="2">
    <citation type="submission" date="2021-12" db="EMBL/GenBank/DDBJ databases">
        <title>Resequencing data analysis of finger millet.</title>
        <authorList>
            <person name="Hatakeyama M."/>
            <person name="Aluri S."/>
            <person name="Balachadran M.T."/>
            <person name="Sivarajan S.R."/>
            <person name="Poveda L."/>
            <person name="Shimizu-Inatsugi R."/>
            <person name="Schlapbach R."/>
            <person name="Sreeman S.M."/>
            <person name="Shimizu K.K."/>
        </authorList>
    </citation>
    <scope>NUCLEOTIDE SEQUENCE</scope>
</reference>
<evidence type="ECO:0000256" key="1">
    <source>
        <dbReference type="SAM" id="MobiDB-lite"/>
    </source>
</evidence>
<feature type="compositionally biased region" description="Basic residues" evidence="1">
    <location>
        <begin position="60"/>
        <end position="77"/>
    </location>
</feature>
<evidence type="ECO:0000313" key="2">
    <source>
        <dbReference type="EMBL" id="GJN17592.1"/>
    </source>
</evidence>
<evidence type="ECO:0000313" key="3">
    <source>
        <dbReference type="Proteomes" id="UP001054889"/>
    </source>
</evidence>
<protein>
    <submittedName>
        <fullName evidence="2">Uncharacterized protein</fullName>
    </submittedName>
</protein>